<dbReference type="SUPFAM" id="SSF52540">
    <property type="entry name" value="P-loop containing nucleoside triphosphate hydrolases"/>
    <property type="match status" value="1"/>
</dbReference>
<reference evidence="2" key="1">
    <citation type="journal article" date="2019" name="Int. J. Syst. Evol. Microbiol.">
        <title>The Global Catalogue of Microorganisms (GCM) 10K type strain sequencing project: providing services to taxonomists for standard genome sequencing and annotation.</title>
        <authorList>
            <consortium name="The Broad Institute Genomics Platform"/>
            <consortium name="The Broad Institute Genome Sequencing Center for Infectious Disease"/>
            <person name="Wu L."/>
            <person name="Ma J."/>
        </authorList>
    </citation>
    <scope>NUCLEOTIDE SEQUENCE [LARGE SCALE GENOMIC DNA]</scope>
    <source>
        <strain evidence="2">CGMCC 4.7680</strain>
    </source>
</reference>
<dbReference type="EMBL" id="BNAW01000016">
    <property type="protein sequence ID" value="GHG17844.1"/>
    <property type="molecule type" value="Genomic_DNA"/>
</dbReference>
<accession>A0ABQ3KKZ7</accession>
<organism evidence="1 2">
    <name type="scientific">Amycolatopsis bullii</name>
    <dbReference type="NCBI Taxonomy" id="941987"/>
    <lineage>
        <taxon>Bacteria</taxon>
        <taxon>Bacillati</taxon>
        <taxon>Actinomycetota</taxon>
        <taxon>Actinomycetes</taxon>
        <taxon>Pseudonocardiales</taxon>
        <taxon>Pseudonocardiaceae</taxon>
        <taxon>Amycolatopsis</taxon>
    </lineage>
</organism>
<name>A0ABQ3KKZ7_9PSEU</name>
<dbReference type="PANTHER" id="PTHR37807">
    <property type="entry name" value="OS07G0160300 PROTEIN"/>
    <property type="match status" value="1"/>
</dbReference>
<evidence type="ECO:0000313" key="2">
    <source>
        <dbReference type="Proteomes" id="UP000649955"/>
    </source>
</evidence>
<dbReference type="PANTHER" id="PTHR37807:SF3">
    <property type="entry name" value="OS07G0160300 PROTEIN"/>
    <property type="match status" value="1"/>
</dbReference>
<dbReference type="InterPro" id="IPR027417">
    <property type="entry name" value="P-loop_NTPase"/>
</dbReference>
<dbReference type="Proteomes" id="UP000649955">
    <property type="component" value="Unassembled WGS sequence"/>
</dbReference>
<proteinExistence type="predicted"/>
<dbReference type="Pfam" id="PF13671">
    <property type="entry name" value="AAA_33"/>
    <property type="match status" value="1"/>
</dbReference>
<comment type="caution">
    <text evidence="1">The sequence shown here is derived from an EMBL/GenBank/DDBJ whole genome shotgun (WGS) entry which is preliminary data.</text>
</comment>
<protein>
    <submittedName>
        <fullName evidence="1">Uncharacterized protein</fullName>
    </submittedName>
</protein>
<evidence type="ECO:0000313" key="1">
    <source>
        <dbReference type="EMBL" id="GHG17844.1"/>
    </source>
</evidence>
<sequence>MKLILLNGPPGSGKSTLARRYADHHPPTLALDVDQVRAMLGGWRSAPGEAGLLAREIALAAARTHLRAGHDVVVPQLLARPGFAERLESLAGETGASFHEIVLLPGLEETLRRFAARGSSEVEVAAPLTEAELSQAYEAVAAFAASRRARVLTAADAYPALLAAVT</sequence>
<gene>
    <name evidence="1" type="ORF">GCM10017567_40240</name>
</gene>
<dbReference type="RefSeq" id="WP_191312234.1">
    <property type="nucleotide sequence ID" value="NZ_BNAW01000016.1"/>
</dbReference>
<keyword evidence="2" id="KW-1185">Reference proteome</keyword>
<dbReference type="Gene3D" id="3.40.50.300">
    <property type="entry name" value="P-loop containing nucleotide triphosphate hydrolases"/>
    <property type="match status" value="1"/>
</dbReference>